<protein>
    <submittedName>
        <fullName evidence="1">Group III truncated hemoglobin</fullName>
    </submittedName>
</protein>
<dbReference type="EMBL" id="JBHUOG010000001">
    <property type="protein sequence ID" value="MFD2792389.1"/>
    <property type="molecule type" value="Genomic_DNA"/>
</dbReference>
<proteinExistence type="predicted"/>
<sequence>MADLAVRADIEELVSAFYGTAFQDPLIGPVFTEIAKMDLDHHLPIMCDFWETVLFDAGLYQRNALQVHVALHSRHPLGADHFERWVALWSATVDARFSGPIADRAKLQASRISESLQRRLAGRSGSVLETIGRREGMAPAAHLDPRAERQGPG</sequence>
<dbReference type="InterPro" id="IPR009050">
    <property type="entry name" value="Globin-like_sf"/>
</dbReference>
<accession>A0ABW5VN58</accession>
<evidence type="ECO:0000313" key="1">
    <source>
        <dbReference type="EMBL" id="MFD2792389.1"/>
    </source>
</evidence>
<name>A0ABW5VN58_9MICO</name>
<dbReference type="Proteomes" id="UP001597479">
    <property type="component" value="Unassembled WGS sequence"/>
</dbReference>
<organism evidence="1 2">
    <name type="scientific">Promicromonospora vindobonensis</name>
    <dbReference type="NCBI Taxonomy" id="195748"/>
    <lineage>
        <taxon>Bacteria</taxon>
        <taxon>Bacillati</taxon>
        <taxon>Actinomycetota</taxon>
        <taxon>Actinomycetes</taxon>
        <taxon>Micrococcales</taxon>
        <taxon>Promicromonosporaceae</taxon>
        <taxon>Promicromonospora</taxon>
    </lineage>
</organism>
<gene>
    <name evidence="1" type="ORF">ACFS27_02385</name>
</gene>
<evidence type="ECO:0000313" key="2">
    <source>
        <dbReference type="Proteomes" id="UP001597479"/>
    </source>
</evidence>
<dbReference type="RefSeq" id="WP_377179966.1">
    <property type="nucleotide sequence ID" value="NZ_JBHUOG010000001.1"/>
</dbReference>
<reference evidence="2" key="1">
    <citation type="journal article" date="2019" name="Int. J. Syst. Evol. Microbiol.">
        <title>The Global Catalogue of Microorganisms (GCM) 10K type strain sequencing project: providing services to taxonomists for standard genome sequencing and annotation.</title>
        <authorList>
            <consortium name="The Broad Institute Genomics Platform"/>
            <consortium name="The Broad Institute Genome Sequencing Center for Infectious Disease"/>
            <person name="Wu L."/>
            <person name="Ma J."/>
        </authorList>
    </citation>
    <scope>NUCLEOTIDE SEQUENCE [LARGE SCALE GENOMIC DNA]</scope>
    <source>
        <strain evidence="2">CCM 7044</strain>
    </source>
</reference>
<dbReference type="CDD" id="cd08916">
    <property type="entry name" value="TrHb3_P"/>
    <property type="match status" value="1"/>
</dbReference>
<comment type="caution">
    <text evidence="1">The sequence shown here is derived from an EMBL/GenBank/DDBJ whole genome shotgun (WGS) entry which is preliminary data.</text>
</comment>
<dbReference type="SUPFAM" id="SSF46458">
    <property type="entry name" value="Globin-like"/>
    <property type="match status" value="1"/>
</dbReference>
<dbReference type="InterPro" id="IPR012292">
    <property type="entry name" value="Globin/Proto"/>
</dbReference>
<keyword evidence="2" id="KW-1185">Reference proteome</keyword>
<dbReference type="Gene3D" id="1.10.490.10">
    <property type="entry name" value="Globins"/>
    <property type="match status" value="1"/>
</dbReference>